<dbReference type="Gene3D" id="1.20.272.10">
    <property type="match status" value="1"/>
</dbReference>
<name>A0A0S2KCU6_9GAMM</name>
<dbReference type="FunFam" id="1.20.272.10:FF:000003">
    <property type="entry name" value="DNA polymerase III subunit gamma/tau"/>
    <property type="match status" value="1"/>
</dbReference>
<dbReference type="InterPro" id="IPR038249">
    <property type="entry name" value="PolIII_tau_V_sf"/>
</dbReference>
<dbReference type="GO" id="GO:0003677">
    <property type="term" value="F:DNA binding"/>
    <property type="evidence" value="ECO:0007669"/>
    <property type="project" value="InterPro"/>
</dbReference>
<keyword evidence="4 11" id="KW-0235">DNA replication</keyword>
<evidence type="ECO:0000256" key="7">
    <source>
        <dbReference type="ARBA" id="ARBA00022833"/>
    </source>
</evidence>
<evidence type="ECO:0000259" key="13">
    <source>
        <dbReference type="SMART" id="SM00382"/>
    </source>
</evidence>
<comment type="subunit">
    <text evidence="11">DNA polymerase III contains a core (composed of alpha, epsilon and theta chains) that associates with a tau subunit. This core dimerizes to form the POLIII' complex. PolIII' associates with the gamma complex (composed of gamma, delta, delta', psi and chi chains) and with the beta chain to form the complete DNA polymerase III complex.</text>
</comment>
<feature type="compositionally biased region" description="Basic and acidic residues" evidence="12">
    <location>
        <begin position="401"/>
        <end position="411"/>
    </location>
</feature>
<dbReference type="SMART" id="SM00382">
    <property type="entry name" value="AAA"/>
    <property type="match status" value="1"/>
</dbReference>
<dbReference type="CDD" id="cd18137">
    <property type="entry name" value="HLD_clamp_pol_III_gamma_tau"/>
    <property type="match status" value="1"/>
</dbReference>
<dbReference type="Proteomes" id="UP000065641">
    <property type="component" value="Chromosome"/>
</dbReference>
<accession>A0A0S2KCU6</accession>
<feature type="domain" description="AAA+ ATPase" evidence="13">
    <location>
        <begin position="37"/>
        <end position="178"/>
    </location>
</feature>
<dbReference type="CDD" id="cd00009">
    <property type="entry name" value="AAA"/>
    <property type="match status" value="1"/>
</dbReference>
<dbReference type="GO" id="GO:0003887">
    <property type="term" value="F:DNA-directed DNA polymerase activity"/>
    <property type="evidence" value="ECO:0007669"/>
    <property type="project" value="UniProtKB-KW"/>
</dbReference>
<dbReference type="OrthoDB" id="9810148at2"/>
<dbReference type="GO" id="GO:0006261">
    <property type="term" value="P:DNA-templated DNA replication"/>
    <property type="evidence" value="ECO:0007669"/>
    <property type="project" value="TreeGrafter"/>
</dbReference>
<dbReference type="STRING" id="1249552.PS2015_1471"/>
<protein>
    <recommendedName>
        <fullName evidence="11">DNA polymerase III subunit gamma/tau</fullName>
        <ecNumber evidence="11">2.7.7.7</ecNumber>
    </recommendedName>
</protein>
<keyword evidence="9 11" id="KW-0239">DNA-directed DNA polymerase</keyword>
<dbReference type="Pfam" id="PF12169">
    <property type="entry name" value="DNA_pol3_gamma3"/>
    <property type="match status" value="1"/>
</dbReference>
<dbReference type="InterPro" id="IPR008921">
    <property type="entry name" value="DNA_pol3_clamp-load_cplx_C"/>
</dbReference>
<dbReference type="InterPro" id="IPR021029">
    <property type="entry name" value="DNA_pol_III_tau_dom-5"/>
</dbReference>
<dbReference type="SUPFAM" id="SSF48019">
    <property type="entry name" value="post-AAA+ oligomerization domain-like"/>
    <property type="match status" value="1"/>
</dbReference>
<feature type="region of interest" description="Disordered" evidence="12">
    <location>
        <begin position="370"/>
        <end position="424"/>
    </location>
</feature>
<feature type="compositionally biased region" description="Basic and acidic residues" evidence="12">
    <location>
        <begin position="370"/>
        <end position="380"/>
    </location>
</feature>
<evidence type="ECO:0000313" key="15">
    <source>
        <dbReference type="Proteomes" id="UP000065641"/>
    </source>
</evidence>
<dbReference type="PANTHER" id="PTHR11669">
    <property type="entry name" value="REPLICATION FACTOR C / DNA POLYMERASE III GAMMA-TAU SUBUNIT"/>
    <property type="match status" value="1"/>
</dbReference>
<evidence type="ECO:0000256" key="1">
    <source>
        <dbReference type="ARBA" id="ARBA00006360"/>
    </source>
</evidence>
<dbReference type="NCBIfam" id="NF004046">
    <property type="entry name" value="PRK05563.1"/>
    <property type="match status" value="1"/>
</dbReference>
<evidence type="ECO:0000256" key="9">
    <source>
        <dbReference type="ARBA" id="ARBA00022932"/>
    </source>
</evidence>
<dbReference type="Pfam" id="PF13177">
    <property type="entry name" value="DNA_pol3_delta2"/>
    <property type="match status" value="1"/>
</dbReference>
<dbReference type="Gene3D" id="1.10.8.60">
    <property type="match status" value="1"/>
</dbReference>
<dbReference type="Gene3D" id="3.40.50.300">
    <property type="entry name" value="P-loop containing nucleotide triphosphate hydrolases"/>
    <property type="match status" value="1"/>
</dbReference>
<dbReference type="RefSeq" id="WP_058021597.1">
    <property type="nucleotide sequence ID" value="NZ_CP013189.1"/>
</dbReference>
<dbReference type="InterPro" id="IPR022754">
    <property type="entry name" value="DNA_pol_III_gamma-3"/>
</dbReference>
<dbReference type="NCBIfam" id="NF005942">
    <property type="entry name" value="PRK07994.1"/>
    <property type="match status" value="1"/>
</dbReference>
<dbReference type="InterPro" id="IPR003593">
    <property type="entry name" value="AAA+_ATPase"/>
</dbReference>
<dbReference type="GO" id="GO:0046872">
    <property type="term" value="F:metal ion binding"/>
    <property type="evidence" value="ECO:0007669"/>
    <property type="project" value="UniProtKB-KW"/>
</dbReference>
<comment type="similarity">
    <text evidence="1 11">Belongs to the DnaX/STICHEL family.</text>
</comment>
<dbReference type="InterPro" id="IPR045085">
    <property type="entry name" value="HLD_clamp_pol_III_gamma_tau"/>
</dbReference>
<dbReference type="NCBIfam" id="TIGR02397">
    <property type="entry name" value="dnaX_nterm"/>
    <property type="match status" value="1"/>
</dbReference>
<keyword evidence="8 11" id="KW-0067">ATP-binding</keyword>
<keyword evidence="7" id="KW-0862">Zinc</keyword>
<organism evidence="14 15">
    <name type="scientific">Pseudohongiella spirulinae</name>
    <dbReference type="NCBI Taxonomy" id="1249552"/>
    <lineage>
        <taxon>Bacteria</taxon>
        <taxon>Pseudomonadati</taxon>
        <taxon>Pseudomonadota</taxon>
        <taxon>Gammaproteobacteria</taxon>
        <taxon>Pseudomonadales</taxon>
        <taxon>Pseudohongiellaceae</taxon>
        <taxon>Pseudohongiella</taxon>
    </lineage>
</organism>
<sequence>MSYQVLARKWRPKNFSEMAGQAHVLQTLSHALEQQRLHHAYLFTGTRGVGKTTVARILARCLNCETGITAAPCGQCDACREISEGRFIDLIEVDAASRTRVEDTRELLENVQYAPSRGRFKVYLIDEVHMLSTHSFNALLKTLEEPPPHVKFLLATTDPQKLPVTVLSRCLQFHLKNLAPQQIVNYLQSVLTAEQIEFEENALWQLARAANGSMRDALTLLDQSISFGEGRVHSQAVTALLGTPDHKLLFSLLDALKDRDGERVINDIAQCAENNPDFERLMTAMAELLHRLALAQAVPGTVDNSQGDKELVQSLAGQLAAEDVQLYYQFALQCIQEMKFSPDKRMSFEMSLLRMLAFSPDVFGHEEAEHIPDQSVEKKKPLSSPAQNPDPVSPLAGAVAHEADSEQKEEIQGSQPLPEEKTDSIDAAAAPVTDIDDWYRLVEQCRLTGISANILWNCIPDSQTVSHMDLLLDENQSALYSIDQDQHIARALSEVSGREMTVSISKAALNTETPAQRRARIKREAIEALHHSFHNDPGVVALVTTFDARIEQLRTHYERT</sequence>
<keyword evidence="3 11" id="KW-0548">Nucleotidyltransferase</keyword>
<dbReference type="PATRIC" id="fig|1249552.3.peg.1475"/>
<reference evidence="14 15" key="1">
    <citation type="submission" date="2015-11" db="EMBL/GenBank/DDBJ databases">
        <authorList>
            <person name="Zhang Y."/>
            <person name="Guo Z."/>
        </authorList>
    </citation>
    <scope>NUCLEOTIDE SEQUENCE [LARGE SCALE GENOMIC DNA]</scope>
    <source>
        <strain evidence="14 15">KCTC 32221</strain>
    </source>
</reference>
<dbReference type="KEGG" id="pspi:PS2015_1471"/>
<dbReference type="GO" id="GO:0009360">
    <property type="term" value="C:DNA polymerase III complex"/>
    <property type="evidence" value="ECO:0007669"/>
    <property type="project" value="InterPro"/>
</dbReference>
<proteinExistence type="inferred from homology"/>
<comment type="catalytic activity">
    <reaction evidence="10 11">
        <text>DNA(n) + a 2'-deoxyribonucleoside 5'-triphosphate = DNA(n+1) + diphosphate</text>
        <dbReference type="Rhea" id="RHEA:22508"/>
        <dbReference type="Rhea" id="RHEA-COMP:17339"/>
        <dbReference type="Rhea" id="RHEA-COMP:17340"/>
        <dbReference type="ChEBI" id="CHEBI:33019"/>
        <dbReference type="ChEBI" id="CHEBI:61560"/>
        <dbReference type="ChEBI" id="CHEBI:173112"/>
        <dbReference type="EC" id="2.7.7.7"/>
    </reaction>
</comment>
<evidence type="ECO:0000256" key="11">
    <source>
        <dbReference type="RuleBase" id="RU364063"/>
    </source>
</evidence>
<dbReference type="InterPro" id="IPR050238">
    <property type="entry name" value="DNA_Rep/Repair_Clamp_Loader"/>
</dbReference>
<dbReference type="SUPFAM" id="SSF52540">
    <property type="entry name" value="P-loop containing nucleoside triphosphate hydrolases"/>
    <property type="match status" value="1"/>
</dbReference>
<dbReference type="Gene3D" id="3.30.300.150">
    <property type="entry name" value="DNA polymerase III, tau subunit, domain V"/>
    <property type="match status" value="1"/>
</dbReference>
<dbReference type="Pfam" id="PF12170">
    <property type="entry name" value="DNA_pol3_tau_5"/>
    <property type="match status" value="1"/>
</dbReference>
<evidence type="ECO:0000256" key="5">
    <source>
        <dbReference type="ARBA" id="ARBA00022723"/>
    </source>
</evidence>
<evidence type="ECO:0000256" key="3">
    <source>
        <dbReference type="ARBA" id="ARBA00022695"/>
    </source>
</evidence>
<dbReference type="InterPro" id="IPR027417">
    <property type="entry name" value="P-loop_NTPase"/>
</dbReference>
<evidence type="ECO:0000313" key="14">
    <source>
        <dbReference type="EMBL" id="ALO46128.1"/>
    </source>
</evidence>
<dbReference type="InterPro" id="IPR001270">
    <property type="entry name" value="ClpA/B"/>
</dbReference>
<comment type="function">
    <text evidence="11">DNA polymerase III is a complex, multichain enzyme responsible for most of the replicative synthesis in bacteria. This DNA polymerase also exhibits 3' to 5' exonuclease activity.</text>
</comment>
<dbReference type="EC" id="2.7.7.7" evidence="11"/>
<evidence type="ECO:0000256" key="2">
    <source>
        <dbReference type="ARBA" id="ARBA00022679"/>
    </source>
</evidence>
<keyword evidence="15" id="KW-1185">Reference proteome</keyword>
<keyword evidence="5" id="KW-0479">Metal-binding</keyword>
<keyword evidence="2 11" id="KW-0808">Transferase</keyword>
<dbReference type="Pfam" id="PF22608">
    <property type="entry name" value="DNAX_ATPase_lid"/>
    <property type="match status" value="1"/>
</dbReference>
<dbReference type="PANTHER" id="PTHR11669:SF0">
    <property type="entry name" value="PROTEIN STICHEL-LIKE 2"/>
    <property type="match status" value="1"/>
</dbReference>
<evidence type="ECO:0000256" key="4">
    <source>
        <dbReference type="ARBA" id="ARBA00022705"/>
    </source>
</evidence>
<dbReference type="EMBL" id="CP013189">
    <property type="protein sequence ID" value="ALO46128.1"/>
    <property type="molecule type" value="Genomic_DNA"/>
</dbReference>
<dbReference type="PRINTS" id="PR00300">
    <property type="entry name" value="CLPPROTEASEA"/>
</dbReference>
<dbReference type="GO" id="GO:0005524">
    <property type="term" value="F:ATP binding"/>
    <property type="evidence" value="ECO:0007669"/>
    <property type="project" value="UniProtKB-KW"/>
</dbReference>
<evidence type="ECO:0000256" key="12">
    <source>
        <dbReference type="SAM" id="MobiDB-lite"/>
    </source>
</evidence>
<evidence type="ECO:0000256" key="8">
    <source>
        <dbReference type="ARBA" id="ARBA00022840"/>
    </source>
</evidence>
<keyword evidence="6 11" id="KW-0547">Nucleotide-binding</keyword>
<evidence type="ECO:0000256" key="10">
    <source>
        <dbReference type="ARBA" id="ARBA00049244"/>
    </source>
</evidence>
<gene>
    <name evidence="11" type="primary">dnaX</name>
    <name evidence="14" type="ORF">PS2015_1471</name>
</gene>
<dbReference type="FunFam" id="1.10.8.60:FF:000013">
    <property type="entry name" value="DNA polymerase III subunit gamma/tau"/>
    <property type="match status" value="1"/>
</dbReference>
<evidence type="ECO:0000256" key="6">
    <source>
        <dbReference type="ARBA" id="ARBA00022741"/>
    </source>
</evidence>
<dbReference type="FunFam" id="3.40.50.300:FF:000014">
    <property type="entry name" value="DNA polymerase III subunit gamma/tau"/>
    <property type="match status" value="1"/>
</dbReference>
<dbReference type="InterPro" id="IPR012763">
    <property type="entry name" value="DNA_pol_III_sug/sutau_N"/>
</dbReference>
<dbReference type="AlphaFoldDB" id="A0A0S2KCU6"/>